<accession>A0ACB6QXR4</accession>
<reference evidence="1" key="1">
    <citation type="journal article" date="2020" name="Stud. Mycol.">
        <title>101 Dothideomycetes genomes: a test case for predicting lifestyles and emergence of pathogens.</title>
        <authorList>
            <person name="Haridas S."/>
            <person name="Albert R."/>
            <person name="Binder M."/>
            <person name="Bloem J."/>
            <person name="Labutti K."/>
            <person name="Salamov A."/>
            <person name="Andreopoulos B."/>
            <person name="Baker S."/>
            <person name="Barry K."/>
            <person name="Bills G."/>
            <person name="Bluhm B."/>
            <person name="Cannon C."/>
            <person name="Castanera R."/>
            <person name="Culley D."/>
            <person name="Daum C."/>
            <person name="Ezra D."/>
            <person name="Gonzalez J."/>
            <person name="Henrissat B."/>
            <person name="Kuo A."/>
            <person name="Liang C."/>
            <person name="Lipzen A."/>
            <person name="Lutzoni F."/>
            <person name="Magnuson J."/>
            <person name="Mondo S."/>
            <person name="Nolan M."/>
            <person name="Ohm R."/>
            <person name="Pangilinan J."/>
            <person name="Park H.-J."/>
            <person name="Ramirez L."/>
            <person name="Alfaro M."/>
            <person name="Sun H."/>
            <person name="Tritt A."/>
            <person name="Yoshinaga Y."/>
            <person name="Zwiers L.-H."/>
            <person name="Turgeon B."/>
            <person name="Goodwin S."/>
            <person name="Spatafora J."/>
            <person name="Crous P."/>
            <person name="Grigoriev I."/>
        </authorList>
    </citation>
    <scope>NUCLEOTIDE SEQUENCE</scope>
    <source>
        <strain evidence="1">ATCC 200398</strain>
    </source>
</reference>
<protein>
    <submittedName>
        <fullName evidence="1">Uncharacterized protein</fullName>
    </submittedName>
</protein>
<evidence type="ECO:0000313" key="1">
    <source>
        <dbReference type="EMBL" id="KAF2470872.1"/>
    </source>
</evidence>
<gene>
    <name evidence="1" type="ORF">BDR25DRAFT_223926</name>
</gene>
<comment type="caution">
    <text evidence="1">The sequence shown here is derived from an EMBL/GenBank/DDBJ whole genome shotgun (WGS) entry which is preliminary data.</text>
</comment>
<dbReference type="Proteomes" id="UP000799755">
    <property type="component" value="Unassembled WGS sequence"/>
</dbReference>
<evidence type="ECO:0000313" key="2">
    <source>
        <dbReference type="Proteomes" id="UP000799755"/>
    </source>
</evidence>
<sequence>GLSLDRAVLYISRSCNYALELMYVAVLQVKSLKRLMFNKPFSFSYLKNSYSTIISK</sequence>
<feature type="non-terminal residue" evidence="1">
    <location>
        <position position="1"/>
    </location>
</feature>
<organism evidence="1 2">
    <name type="scientific">Lindgomyces ingoldianus</name>
    <dbReference type="NCBI Taxonomy" id="673940"/>
    <lineage>
        <taxon>Eukaryota</taxon>
        <taxon>Fungi</taxon>
        <taxon>Dikarya</taxon>
        <taxon>Ascomycota</taxon>
        <taxon>Pezizomycotina</taxon>
        <taxon>Dothideomycetes</taxon>
        <taxon>Pleosporomycetidae</taxon>
        <taxon>Pleosporales</taxon>
        <taxon>Lindgomycetaceae</taxon>
        <taxon>Lindgomyces</taxon>
    </lineage>
</organism>
<proteinExistence type="predicted"/>
<keyword evidence="2" id="KW-1185">Reference proteome</keyword>
<dbReference type="EMBL" id="MU003506">
    <property type="protein sequence ID" value="KAF2470872.1"/>
    <property type="molecule type" value="Genomic_DNA"/>
</dbReference>
<name>A0ACB6QXR4_9PLEO</name>